<keyword evidence="2 4" id="KW-0413">Isomerase</keyword>
<dbReference type="GO" id="GO:0003676">
    <property type="term" value="F:nucleic acid binding"/>
    <property type="evidence" value="ECO:0007669"/>
    <property type="project" value="InterPro"/>
</dbReference>
<dbReference type="GO" id="GO:0016853">
    <property type="term" value="F:isomerase activity"/>
    <property type="evidence" value="ECO:0007669"/>
    <property type="project" value="UniProtKB-KW"/>
</dbReference>
<dbReference type="SUPFAM" id="SSF82708">
    <property type="entry name" value="R3H domain"/>
    <property type="match status" value="1"/>
</dbReference>
<dbReference type="AlphaFoldDB" id="A0A0B0MAS7"/>
<dbReference type="InterPro" id="IPR003719">
    <property type="entry name" value="Phenazine_PhzF-like"/>
</dbReference>
<proteinExistence type="inferred from homology"/>
<dbReference type="SUPFAM" id="SSF54506">
    <property type="entry name" value="Diaminopimelate epimerase-like"/>
    <property type="match status" value="1"/>
</dbReference>
<keyword evidence="5" id="KW-1185">Reference proteome</keyword>
<accession>A0A0B0MAS7</accession>
<dbReference type="GO" id="GO:0005737">
    <property type="term" value="C:cytoplasm"/>
    <property type="evidence" value="ECO:0007669"/>
    <property type="project" value="TreeGrafter"/>
</dbReference>
<dbReference type="Pfam" id="PF02567">
    <property type="entry name" value="PhzC-PhzF"/>
    <property type="match status" value="1"/>
</dbReference>
<dbReference type="PANTHER" id="PTHR13774">
    <property type="entry name" value="PHENAZINE BIOSYNTHESIS PROTEIN"/>
    <property type="match status" value="1"/>
</dbReference>
<protein>
    <submittedName>
        <fullName evidence="4">Isomerase protein</fullName>
    </submittedName>
</protein>
<comment type="similarity">
    <text evidence="1">Belongs to the PhzF family.</text>
</comment>
<organism evidence="4 5">
    <name type="scientific">Gossypium arboreum</name>
    <name type="common">Tree cotton</name>
    <name type="synonym">Gossypium nanking</name>
    <dbReference type="NCBI Taxonomy" id="29729"/>
    <lineage>
        <taxon>Eukaryota</taxon>
        <taxon>Viridiplantae</taxon>
        <taxon>Streptophyta</taxon>
        <taxon>Embryophyta</taxon>
        <taxon>Tracheophyta</taxon>
        <taxon>Spermatophyta</taxon>
        <taxon>Magnoliopsida</taxon>
        <taxon>eudicotyledons</taxon>
        <taxon>Gunneridae</taxon>
        <taxon>Pentapetalae</taxon>
        <taxon>rosids</taxon>
        <taxon>malvids</taxon>
        <taxon>Malvales</taxon>
        <taxon>Malvaceae</taxon>
        <taxon>Malvoideae</taxon>
        <taxon>Gossypium</taxon>
    </lineage>
</organism>
<dbReference type="EMBL" id="JRRC01069829">
    <property type="protein sequence ID" value="KHF99237.1"/>
    <property type="molecule type" value="Genomic_DNA"/>
</dbReference>
<sequence>MAAPGVFQRETDLLLSSPLIELRKGENGKSRGLSIEKKIELLESLTGKVTNRRSRRWLNDRLLMELVPRLNAEEVRGLFAPPPWGNDMSCWISLSSPYALFSNCIHEYTYRANIIGTLNNSSVKKKFHADADKAAFLTVWRRVDCRTREALRRSFLSDLIASYEDCIRTFIQEREDGDVLALQVQDPFHRLLLHGVCEFYNVVSVTVTQSKGAELLKVTRIKKKKTGLVELPNITLSNFLKMSKEGICTIIYLPSTPKLRILKLRSYSEQHGQNTHQILCGNISVSHLCSLISVLLLNSVLSRKNELGQVISKLEYLILGQVDAFTNSAFKGNPAAVCLLEEERDEKWMQSVAAEFNISETCYLTRITNSTSPNTRFRLRWFTPVAEVNLCGHATLASAHTLFTTGLVNSNIIEFDTLSGILTATKVPDVCPTNVSEVQNGGVSDCSLIELNFPTVPVTDFNSAEASLISKALNDAPLIDVKRTTTADDIFVVLPSGKSVIEMEPRSDDILKCPGRGLIVSGAAPSDSEFDFISRFFCPKYGIKEDPVCGSAHCALAPYWSQKLGKLELVAHAASPRGGIVNIHFDEQNQRVLLRGKAVMVMEGSILV</sequence>
<dbReference type="CDD" id="cd02325">
    <property type="entry name" value="R3H"/>
    <property type="match status" value="1"/>
</dbReference>
<evidence type="ECO:0000313" key="4">
    <source>
        <dbReference type="EMBL" id="KHF99237.1"/>
    </source>
</evidence>
<dbReference type="Proteomes" id="UP000032142">
    <property type="component" value="Unassembled WGS sequence"/>
</dbReference>
<gene>
    <name evidence="4" type="ORF">F383_17373</name>
</gene>
<comment type="caution">
    <text evidence="4">The sequence shown here is derived from an EMBL/GenBank/DDBJ whole genome shotgun (WGS) entry which is preliminary data.</text>
</comment>
<evidence type="ECO:0000256" key="1">
    <source>
        <dbReference type="ARBA" id="ARBA00008270"/>
    </source>
</evidence>
<evidence type="ECO:0000313" key="5">
    <source>
        <dbReference type="Proteomes" id="UP000032142"/>
    </source>
</evidence>
<dbReference type="InterPro" id="IPR036867">
    <property type="entry name" value="R3H_dom_sf"/>
</dbReference>
<feature type="domain" description="R3H-associated N-terminal" evidence="3">
    <location>
        <begin position="34"/>
        <end position="153"/>
    </location>
</feature>
<dbReference type="PANTHER" id="PTHR13774:SF17">
    <property type="entry name" value="PHENAZINE BIOSYNTHESIS-LIKE DOMAIN-CONTAINING PROTEIN"/>
    <property type="match status" value="1"/>
</dbReference>
<dbReference type="NCBIfam" id="TIGR00654">
    <property type="entry name" value="PhzF_family"/>
    <property type="match status" value="1"/>
</dbReference>
<evidence type="ECO:0000256" key="2">
    <source>
        <dbReference type="ARBA" id="ARBA00023235"/>
    </source>
</evidence>
<name>A0A0B0MAS7_GOSAR</name>
<evidence type="ECO:0000259" key="3">
    <source>
        <dbReference type="Pfam" id="PF13902"/>
    </source>
</evidence>
<dbReference type="Pfam" id="PF13902">
    <property type="entry name" value="R3H-assoc"/>
    <property type="match status" value="1"/>
</dbReference>
<dbReference type="InterPro" id="IPR025952">
    <property type="entry name" value="R3H-assoc_dom"/>
</dbReference>
<reference evidence="5" key="1">
    <citation type="submission" date="2014-09" db="EMBL/GenBank/DDBJ databases">
        <authorList>
            <person name="Mudge J."/>
            <person name="Ramaraj T."/>
            <person name="Lindquist I.E."/>
            <person name="Bharti A.K."/>
            <person name="Sundararajan A."/>
            <person name="Cameron C.T."/>
            <person name="Woodward J.E."/>
            <person name="May G.D."/>
            <person name="Brubaker C."/>
            <person name="Broadhvest J."/>
            <person name="Wilkins T.A."/>
        </authorList>
    </citation>
    <scope>NUCLEOTIDE SEQUENCE</scope>
    <source>
        <strain evidence="5">cv. AKA8401</strain>
    </source>
</reference>
<dbReference type="Gene3D" id="3.10.310.10">
    <property type="entry name" value="Diaminopimelate Epimerase, Chain A, domain 1"/>
    <property type="match status" value="2"/>
</dbReference>